<feature type="compositionally biased region" description="Polar residues" evidence="1">
    <location>
        <begin position="1"/>
        <end position="13"/>
    </location>
</feature>
<feature type="compositionally biased region" description="Polar residues" evidence="1">
    <location>
        <begin position="69"/>
        <end position="100"/>
    </location>
</feature>
<evidence type="ECO:0000313" key="3">
    <source>
        <dbReference type="Proteomes" id="UP000321947"/>
    </source>
</evidence>
<proteinExistence type="predicted"/>
<sequence length="100" mass="10999">MPTKPQASLQSQEFKPIKSKSPRPITDLTTTSSPRHKSNKDRALLLIESTGTSLSHQEETPQPFDAIPPNQTKSPSPETLNYNVFHETSSDPATLLDNAT</sequence>
<feature type="region of interest" description="Disordered" evidence="1">
    <location>
        <begin position="1"/>
        <end position="100"/>
    </location>
</feature>
<gene>
    <name evidence="2" type="ORF">E5676_scaffold513G00050</name>
</gene>
<evidence type="ECO:0000313" key="2">
    <source>
        <dbReference type="EMBL" id="TYK14137.1"/>
    </source>
</evidence>
<accession>A0A5D3CQE3</accession>
<reference evidence="2 3" key="1">
    <citation type="submission" date="2019-08" db="EMBL/GenBank/DDBJ databases">
        <title>Draft genome sequences of two oriental melons (Cucumis melo L. var makuwa).</title>
        <authorList>
            <person name="Kwon S.-Y."/>
        </authorList>
    </citation>
    <scope>NUCLEOTIDE SEQUENCE [LARGE SCALE GENOMIC DNA]</scope>
    <source>
        <strain evidence="3">cv. Chang Bougi</strain>
        <tissue evidence="2">Leaf</tissue>
    </source>
</reference>
<dbReference type="EMBL" id="SSTD01009491">
    <property type="protein sequence ID" value="TYK14137.1"/>
    <property type="molecule type" value="Genomic_DNA"/>
</dbReference>
<name>A0A5D3CQE3_CUCMM</name>
<organism evidence="2 3">
    <name type="scientific">Cucumis melo var. makuwa</name>
    <name type="common">Oriental melon</name>
    <dbReference type="NCBI Taxonomy" id="1194695"/>
    <lineage>
        <taxon>Eukaryota</taxon>
        <taxon>Viridiplantae</taxon>
        <taxon>Streptophyta</taxon>
        <taxon>Embryophyta</taxon>
        <taxon>Tracheophyta</taxon>
        <taxon>Spermatophyta</taxon>
        <taxon>Magnoliopsida</taxon>
        <taxon>eudicotyledons</taxon>
        <taxon>Gunneridae</taxon>
        <taxon>Pentapetalae</taxon>
        <taxon>rosids</taxon>
        <taxon>fabids</taxon>
        <taxon>Cucurbitales</taxon>
        <taxon>Cucurbitaceae</taxon>
        <taxon>Benincaseae</taxon>
        <taxon>Cucumis</taxon>
    </lineage>
</organism>
<protein>
    <submittedName>
        <fullName evidence="2">Uncharacterized protein</fullName>
    </submittedName>
</protein>
<evidence type="ECO:0000256" key="1">
    <source>
        <dbReference type="SAM" id="MobiDB-lite"/>
    </source>
</evidence>
<comment type="caution">
    <text evidence="2">The sequence shown here is derived from an EMBL/GenBank/DDBJ whole genome shotgun (WGS) entry which is preliminary data.</text>
</comment>
<dbReference type="Proteomes" id="UP000321947">
    <property type="component" value="Unassembled WGS sequence"/>
</dbReference>
<dbReference type="AlphaFoldDB" id="A0A5D3CQE3"/>